<organism evidence="3 6">
    <name type="scientific">Elizabethkingia miricola</name>
    <name type="common">Chryseobacterium miricola</name>
    <dbReference type="NCBI Taxonomy" id="172045"/>
    <lineage>
        <taxon>Bacteria</taxon>
        <taxon>Pseudomonadati</taxon>
        <taxon>Bacteroidota</taxon>
        <taxon>Flavobacteriia</taxon>
        <taxon>Flavobacteriales</taxon>
        <taxon>Weeksellaceae</taxon>
        <taxon>Elizabethkingia</taxon>
    </lineage>
</organism>
<feature type="domain" description="PglD N-terminal" evidence="2">
    <location>
        <begin position="5"/>
        <end position="60"/>
    </location>
</feature>
<evidence type="ECO:0000313" key="4">
    <source>
        <dbReference type="EMBL" id="TYO89741.1"/>
    </source>
</evidence>
<evidence type="ECO:0000313" key="6">
    <source>
        <dbReference type="Proteomes" id="UP001239265"/>
    </source>
</evidence>
<evidence type="ECO:0000313" key="5">
    <source>
        <dbReference type="Proteomes" id="UP000324513"/>
    </source>
</evidence>
<dbReference type="InterPro" id="IPR050179">
    <property type="entry name" value="Trans_hexapeptide_repeat"/>
</dbReference>
<dbReference type="AlphaFoldDB" id="A0ABD5BBF5"/>
<evidence type="ECO:0000313" key="3">
    <source>
        <dbReference type="EMBL" id="MDQ8750822.1"/>
    </source>
</evidence>
<sequence length="156" mass="17267">MQEFVLYGNGGHSRVIQDLIVKLGGKVLEIFDEKNVYNPHIFPQAKMIICIGNNEIRKKISLGIMHEFATLVHPNAILADNIEIGEGTVILANAVLQAGTKIGKHAIINANTTIDHDVVIENFVSIYPNSYIGGEAYITENKTVEPNQVIRRNTVF</sequence>
<dbReference type="Gene3D" id="3.40.50.20">
    <property type="match status" value="1"/>
</dbReference>
<dbReference type="Proteomes" id="UP000324513">
    <property type="component" value="Unassembled WGS sequence"/>
</dbReference>
<dbReference type="EMBL" id="JAUCQJ010000006">
    <property type="protein sequence ID" value="MDQ8750822.1"/>
    <property type="molecule type" value="Genomic_DNA"/>
</dbReference>
<dbReference type="Gene3D" id="2.160.10.10">
    <property type="entry name" value="Hexapeptide repeat proteins"/>
    <property type="match status" value="1"/>
</dbReference>
<gene>
    <name evidence="4" type="ORF">LX74_02733</name>
    <name evidence="3" type="ORF">QT385_19340</name>
</gene>
<dbReference type="Proteomes" id="UP001239265">
    <property type="component" value="Unassembled WGS sequence"/>
</dbReference>
<comment type="similarity">
    <text evidence="1">Belongs to the transferase hexapeptide repeat family.</text>
</comment>
<name>A0ABD5BBF5_ELIMR</name>
<comment type="caution">
    <text evidence="3">The sequence shown here is derived from an EMBL/GenBank/DDBJ whole genome shotgun (WGS) entry which is preliminary data.</text>
</comment>
<proteinExistence type="inferred from homology"/>
<keyword evidence="5" id="KW-1185">Reference proteome</keyword>
<dbReference type="SUPFAM" id="SSF51161">
    <property type="entry name" value="Trimeric LpxA-like enzymes"/>
    <property type="match status" value="1"/>
</dbReference>
<protein>
    <submittedName>
        <fullName evidence="3 4">Transferase</fullName>
    </submittedName>
</protein>
<dbReference type="Pfam" id="PF00132">
    <property type="entry name" value="Hexapep"/>
    <property type="match status" value="1"/>
</dbReference>
<dbReference type="RefSeq" id="WP_065081880.1">
    <property type="nucleotide sequence ID" value="NZ_CP040516.1"/>
</dbReference>
<dbReference type="Pfam" id="PF17836">
    <property type="entry name" value="PglD_N"/>
    <property type="match status" value="1"/>
</dbReference>
<dbReference type="InterPro" id="IPR041561">
    <property type="entry name" value="PglD_N"/>
</dbReference>
<evidence type="ECO:0000256" key="1">
    <source>
        <dbReference type="ARBA" id="ARBA00007274"/>
    </source>
</evidence>
<dbReference type="InterPro" id="IPR011004">
    <property type="entry name" value="Trimer_LpxA-like_sf"/>
</dbReference>
<dbReference type="PANTHER" id="PTHR43300:SF7">
    <property type="entry name" value="UDP-N-ACETYLBACILLOSAMINE N-ACETYLTRANSFERASE"/>
    <property type="match status" value="1"/>
</dbReference>
<dbReference type="InterPro" id="IPR001451">
    <property type="entry name" value="Hexapep"/>
</dbReference>
<dbReference type="PANTHER" id="PTHR43300">
    <property type="entry name" value="ACETYLTRANSFERASE"/>
    <property type="match status" value="1"/>
</dbReference>
<reference evidence="4 5" key="1">
    <citation type="submission" date="2019-07" db="EMBL/GenBank/DDBJ databases">
        <title>Genomic Encyclopedia of Archaeal and Bacterial Type Strains, Phase II (KMG-II): from individual species to whole genera.</title>
        <authorList>
            <person name="Goeker M."/>
        </authorList>
    </citation>
    <scope>NUCLEOTIDE SEQUENCE [LARGE SCALE GENOMIC DNA]</scope>
    <source>
        <strain evidence="4 5">DSM 14571</strain>
    </source>
</reference>
<dbReference type="GO" id="GO:0016740">
    <property type="term" value="F:transferase activity"/>
    <property type="evidence" value="ECO:0007669"/>
    <property type="project" value="UniProtKB-KW"/>
</dbReference>
<accession>A0ABD5BBF5</accession>
<reference evidence="3 6" key="2">
    <citation type="submission" date="2023-06" db="EMBL/GenBank/DDBJ databases">
        <title>Nosocomial Elizabethkingia miricola genome.</title>
        <authorList>
            <person name="Morgado S."/>
            <person name="Fonseca E."/>
            <person name="Freitas F."/>
            <person name="Vicente A.C."/>
        </authorList>
    </citation>
    <scope>NUCLEOTIDE SEQUENCE [LARGE SCALE GENOMIC DNA]</scope>
    <source>
        <strain evidence="3 6">EM15</strain>
    </source>
</reference>
<keyword evidence="3" id="KW-0808">Transferase</keyword>
<dbReference type="EMBL" id="VNHK01000009">
    <property type="protein sequence ID" value="TYO89741.1"/>
    <property type="molecule type" value="Genomic_DNA"/>
</dbReference>
<evidence type="ECO:0000259" key="2">
    <source>
        <dbReference type="Pfam" id="PF17836"/>
    </source>
</evidence>